<sequence length="123" mass="14349">MMYFLLVLNEIKNLEPVNMIQDSCNGPHCARCGKCRDWYYTGDPASLGWLQNWKNWSKSDWERYRDNNVSTRFRQRDGARCRFALAIIDGSDILASVHLHFLGADYGLHIHTDLCLCNDNVRH</sequence>
<accession>A0A820AQI0</accession>
<evidence type="ECO:0000313" key="1">
    <source>
        <dbReference type="EMBL" id="CAF1117842.1"/>
    </source>
</evidence>
<dbReference type="EMBL" id="CAJNOT010000961">
    <property type="protein sequence ID" value="CAF1117842.1"/>
    <property type="molecule type" value="Genomic_DNA"/>
</dbReference>
<evidence type="ECO:0000313" key="2">
    <source>
        <dbReference type="EMBL" id="CAF4193260.1"/>
    </source>
</evidence>
<dbReference type="Proteomes" id="UP000663864">
    <property type="component" value="Unassembled WGS sequence"/>
</dbReference>
<comment type="caution">
    <text evidence="2">The sequence shown here is derived from an EMBL/GenBank/DDBJ whole genome shotgun (WGS) entry which is preliminary data.</text>
</comment>
<evidence type="ECO:0000313" key="3">
    <source>
        <dbReference type="Proteomes" id="UP000663836"/>
    </source>
</evidence>
<dbReference type="AlphaFoldDB" id="A0A820AQI0"/>
<protein>
    <submittedName>
        <fullName evidence="2">Uncharacterized protein</fullName>
    </submittedName>
</protein>
<organism evidence="2 3">
    <name type="scientific">Rotaria sordida</name>
    <dbReference type="NCBI Taxonomy" id="392033"/>
    <lineage>
        <taxon>Eukaryota</taxon>
        <taxon>Metazoa</taxon>
        <taxon>Spiralia</taxon>
        <taxon>Gnathifera</taxon>
        <taxon>Rotifera</taxon>
        <taxon>Eurotatoria</taxon>
        <taxon>Bdelloidea</taxon>
        <taxon>Philodinida</taxon>
        <taxon>Philodinidae</taxon>
        <taxon>Rotaria</taxon>
    </lineage>
</organism>
<dbReference type="Proteomes" id="UP000663836">
    <property type="component" value="Unassembled WGS sequence"/>
</dbReference>
<dbReference type="EMBL" id="CAJOBD010013704">
    <property type="protein sequence ID" value="CAF4193260.1"/>
    <property type="molecule type" value="Genomic_DNA"/>
</dbReference>
<proteinExistence type="predicted"/>
<reference evidence="2" key="1">
    <citation type="submission" date="2021-02" db="EMBL/GenBank/DDBJ databases">
        <authorList>
            <person name="Nowell W R."/>
        </authorList>
    </citation>
    <scope>NUCLEOTIDE SEQUENCE</scope>
</reference>
<gene>
    <name evidence="2" type="ORF">JBS370_LOCUS36138</name>
    <name evidence="1" type="ORF">ZHD862_LOCUS18467</name>
</gene>
<name>A0A820AQI0_9BILA</name>